<evidence type="ECO:0000256" key="2">
    <source>
        <dbReference type="ARBA" id="ARBA00022723"/>
    </source>
</evidence>
<evidence type="ECO:0000256" key="1">
    <source>
        <dbReference type="ARBA" id="ARBA00009986"/>
    </source>
</evidence>
<evidence type="ECO:0000313" key="9">
    <source>
        <dbReference type="RefSeq" id="XP_031565027.1"/>
    </source>
</evidence>
<dbReference type="PANTHER" id="PTHR11699">
    <property type="entry name" value="ALDEHYDE DEHYDROGENASE-RELATED"/>
    <property type="match status" value="1"/>
</dbReference>
<keyword evidence="8" id="KW-1185">Reference proteome</keyword>
<dbReference type="Proteomes" id="UP000515163">
    <property type="component" value="Unplaced"/>
</dbReference>
<dbReference type="InterPro" id="IPR016160">
    <property type="entry name" value="Ald_DH_CS_CYS"/>
</dbReference>
<feature type="active site" evidence="5">
    <location>
        <position position="278"/>
    </location>
</feature>
<organism evidence="8 9">
    <name type="scientific">Actinia tenebrosa</name>
    <name type="common">Australian red waratah sea anemone</name>
    <dbReference type="NCBI Taxonomy" id="6105"/>
    <lineage>
        <taxon>Eukaryota</taxon>
        <taxon>Metazoa</taxon>
        <taxon>Cnidaria</taxon>
        <taxon>Anthozoa</taxon>
        <taxon>Hexacorallia</taxon>
        <taxon>Actiniaria</taxon>
        <taxon>Actiniidae</taxon>
        <taxon>Actinia</taxon>
    </lineage>
</organism>
<evidence type="ECO:0000259" key="7">
    <source>
        <dbReference type="Pfam" id="PF00171"/>
    </source>
</evidence>
<dbReference type="Gene3D" id="3.40.309.10">
    <property type="entry name" value="Aldehyde Dehydrogenase, Chain A, domain 2"/>
    <property type="match status" value="1"/>
</dbReference>
<dbReference type="CDD" id="cd07090">
    <property type="entry name" value="ALDH_F9_TMBADH"/>
    <property type="match status" value="1"/>
</dbReference>
<dbReference type="Gene3D" id="3.40.605.10">
    <property type="entry name" value="Aldehyde Dehydrogenase, Chain A, domain 1"/>
    <property type="match status" value="1"/>
</dbReference>
<dbReference type="FunFam" id="3.40.605.10:FF:000007">
    <property type="entry name" value="NAD/NADP-dependent betaine aldehyde dehydrogenase"/>
    <property type="match status" value="1"/>
</dbReference>
<keyword evidence="4" id="KW-0520">NAD</keyword>
<evidence type="ECO:0000313" key="8">
    <source>
        <dbReference type="Proteomes" id="UP000515163"/>
    </source>
</evidence>
<dbReference type="GeneID" id="116300320"/>
<accession>A0A6P8IE98</accession>
<dbReference type="FunFam" id="3.40.605.10:FF:000026">
    <property type="entry name" value="Aldehyde dehydrogenase, putative"/>
    <property type="match status" value="1"/>
</dbReference>
<dbReference type="PROSITE" id="PS00687">
    <property type="entry name" value="ALDEHYDE_DEHYDR_GLU"/>
    <property type="match status" value="1"/>
</dbReference>
<dbReference type="FunFam" id="3.40.309.10:FF:000014">
    <property type="entry name" value="NAD/NADP-dependent betaine aldehyde dehydrogenase"/>
    <property type="match status" value="1"/>
</dbReference>
<gene>
    <name evidence="9" type="primary">LOC116300320</name>
</gene>
<feature type="domain" description="Aldehyde dehydrogenase" evidence="7">
    <location>
        <begin position="51"/>
        <end position="507"/>
    </location>
</feature>
<evidence type="ECO:0000256" key="5">
    <source>
        <dbReference type="PROSITE-ProRule" id="PRU10007"/>
    </source>
</evidence>
<reference evidence="9" key="1">
    <citation type="submission" date="2025-08" db="UniProtKB">
        <authorList>
            <consortium name="RefSeq"/>
        </authorList>
    </citation>
    <scope>IDENTIFICATION</scope>
    <source>
        <tissue evidence="9">Tentacle</tissue>
    </source>
</reference>
<dbReference type="RefSeq" id="XP_031565027.1">
    <property type="nucleotide sequence ID" value="XM_031709167.1"/>
</dbReference>
<evidence type="ECO:0000256" key="6">
    <source>
        <dbReference type="RuleBase" id="RU003345"/>
    </source>
</evidence>
<dbReference type="InParanoid" id="A0A6P8IE98"/>
<dbReference type="InterPro" id="IPR015590">
    <property type="entry name" value="Aldehyde_DH_dom"/>
</dbReference>
<keyword evidence="2" id="KW-0479">Metal-binding</keyword>
<keyword evidence="3 6" id="KW-0560">Oxidoreductase</keyword>
<dbReference type="GO" id="GO:0016620">
    <property type="term" value="F:oxidoreductase activity, acting on the aldehyde or oxo group of donors, NAD or NADP as acceptor"/>
    <property type="evidence" value="ECO:0007669"/>
    <property type="project" value="InterPro"/>
</dbReference>
<dbReference type="SUPFAM" id="SSF53720">
    <property type="entry name" value="ALDH-like"/>
    <property type="match status" value="1"/>
</dbReference>
<dbReference type="InterPro" id="IPR016162">
    <property type="entry name" value="Ald_DH_N"/>
</dbReference>
<evidence type="ECO:0000256" key="3">
    <source>
        <dbReference type="ARBA" id="ARBA00023002"/>
    </source>
</evidence>
<dbReference type="InterPro" id="IPR016163">
    <property type="entry name" value="Ald_DH_C"/>
</dbReference>
<dbReference type="Pfam" id="PF00171">
    <property type="entry name" value="Aldedh"/>
    <property type="match status" value="1"/>
</dbReference>
<dbReference type="KEGG" id="aten:116300320"/>
<dbReference type="OrthoDB" id="310895at2759"/>
<dbReference type="GO" id="GO:0046872">
    <property type="term" value="F:metal ion binding"/>
    <property type="evidence" value="ECO:0007669"/>
    <property type="project" value="UniProtKB-KW"/>
</dbReference>
<name>A0A6P8IE98_ACTTE</name>
<dbReference type="NCBIfam" id="NF009725">
    <property type="entry name" value="PRK13252.1"/>
    <property type="match status" value="1"/>
</dbReference>
<dbReference type="FunCoup" id="A0A6P8IE98">
    <property type="interactions" value="692"/>
</dbReference>
<comment type="similarity">
    <text evidence="1 6">Belongs to the aldehyde dehydrogenase family.</text>
</comment>
<dbReference type="AlphaFoldDB" id="A0A6P8IE98"/>
<dbReference type="PROSITE" id="PS00070">
    <property type="entry name" value="ALDEHYDE_DEHYDR_CYS"/>
    <property type="match status" value="1"/>
</dbReference>
<protein>
    <submittedName>
        <fullName evidence="9">4-trimethylaminobutyraldehyde dehydrogenase-like</fullName>
    </submittedName>
</protein>
<proteinExistence type="inferred from homology"/>
<dbReference type="InterPro" id="IPR016161">
    <property type="entry name" value="Ald_DH/histidinol_DH"/>
</dbReference>
<evidence type="ECO:0000256" key="4">
    <source>
        <dbReference type="ARBA" id="ARBA00023027"/>
    </source>
</evidence>
<dbReference type="InterPro" id="IPR029510">
    <property type="entry name" value="Ald_DH_CS_GLU"/>
</dbReference>
<sequence>MLSSRPILTLLRNTTRRIAPTTLRTFHIEPCQKLNFIDGQRVDPCTQEGPGEIIITEPATGHVLCEAKGSGKEEVHRAVQSAATAFKGWSSMSGSERGRILHTASRIVRSRKDQIATLEVKDNGKPYHEACWDIDNVADVLEYFAGVAPTLGGEHIQLQNGSFAYTRREALGVVGAIGAWNYPIQIASWKVGPALACGNTVVFKPSPLTPLSAVVLAEIITEAGAPAGAFNVVQGDAFTGQLLCTHENVAKVSFTGSVETGKRIMASCAEGVKEVTLELGGKSPLIIFSDADIENAVNGALMANFLSQGQVCSNGTRVFVEESIKDAFLQRVVDRTKKIHVGNPMDPKTQMGALISGNHLLKVLEYVKIGKDEGAHVLCGGEPLKLSDPKFSGGFYMSPCVMAECTDDMTVVKEEIFGPVMTVLSFNSEEEVIERANKTHFGLAGGVFTKDLNRAHRVVANLQAGSCWINNFNLTPAEVPFGGYKMSGIGREGGRASIEYYTQLKTVYVEMGEVETPFPL</sequence>